<name>A0A2S0WLA8_9ACTN</name>
<keyword evidence="2" id="KW-1185">Reference proteome</keyword>
<dbReference type="Proteomes" id="UP000244384">
    <property type="component" value="Chromosome"/>
</dbReference>
<dbReference type="KEGG" id="aez:C3E78_08020"/>
<evidence type="ECO:0000313" key="1">
    <source>
        <dbReference type="EMBL" id="AWB92148.1"/>
    </source>
</evidence>
<evidence type="ECO:0008006" key="3">
    <source>
        <dbReference type="Google" id="ProtNLM"/>
    </source>
</evidence>
<protein>
    <recommendedName>
        <fullName evidence="3">Pentapeptide repeat-containing protein</fullName>
    </recommendedName>
</protein>
<sequence length="314" mass="34507">MDSEGLAKRYQDAAAQIGHDKAAVRLAGVYALARLADDWPDQRQTCVDVLCAYLRMRPMMMDHHEGEYPVVVPDDGDEQVRRTVSDLISNRVRGEDALWADCDFNLTYACLLDFRLRDANIRGRFIITGATITGRCSFTRVIFGGGLDARELRIEGALKLNDVLPGDERTVSLTETFVAEGGVLDFVLTKPPTAGKQWRVWPTDIRCRGTVSLKVAKSTYEQPTFRVPGLKLEPTGRFRLLQAPAAEAGSTEFPRIEANGWSTTASSKVEIAGSLQSSGIFDAIAWTGAELPQFKSVYVTGLDIDAILAEDSNS</sequence>
<evidence type="ECO:0000313" key="2">
    <source>
        <dbReference type="Proteomes" id="UP000244384"/>
    </source>
</evidence>
<dbReference type="EMBL" id="CP026952">
    <property type="protein sequence ID" value="AWB92148.1"/>
    <property type="molecule type" value="Genomic_DNA"/>
</dbReference>
<dbReference type="AlphaFoldDB" id="A0A2S0WLA8"/>
<gene>
    <name evidence="1" type="ORF">C3E78_08020</name>
</gene>
<reference evidence="2" key="1">
    <citation type="submission" date="2018-01" db="EMBL/GenBank/DDBJ databases">
        <authorList>
            <person name="Li J."/>
        </authorList>
    </citation>
    <scope>NUCLEOTIDE SEQUENCE [LARGE SCALE GENOMIC DNA]</scope>
    <source>
        <strain evidence="2">592</strain>
    </source>
</reference>
<proteinExistence type="predicted"/>
<organism evidence="1 2">
    <name type="scientific">Aeromicrobium chenweiae</name>
    <dbReference type="NCBI Taxonomy" id="2079793"/>
    <lineage>
        <taxon>Bacteria</taxon>
        <taxon>Bacillati</taxon>
        <taxon>Actinomycetota</taxon>
        <taxon>Actinomycetes</taxon>
        <taxon>Propionibacteriales</taxon>
        <taxon>Nocardioidaceae</taxon>
        <taxon>Aeromicrobium</taxon>
    </lineage>
</organism>
<accession>A0A2S0WLA8</accession>